<dbReference type="InterPro" id="IPR036388">
    <property type="entry name" value="WH-like_DNA-bd_sf"/>
</dbReference>
<dbReference type="Gene3D" id="1.10.10.10">
    <property type="entry name" value="Winged helix-like DNA-binding domain superfamily/Winged helix DNA-binding domain"/>
    <property type="match status" value="1"/>
</dbReference>
<dbReference type="Gene3D" id="1.10.1740.10">
    <property type="match status" value="1"/>
</dbReference>
<dbReference type="NCBIfam" id="TIGR02937">
    <property type="entry name" value="sigma70-ECF"/>
    <property type="match status" value="1"/>
</dbReference>
<dbReference type="InterPro" id="IPR007627">
    <property type="entry name" value="RNA_pol_sigma70_r2"/>
</dbReference>
<proteinExistence type="inferred from homology"/>
<keyword evidence="2" id="KW-0805">Transcription regulation</keyword>
<evidence type="ECO:0000313" key="7">
    <source>
        <dbReference type="EMBL" id="MFL0267960.1"/>
    </source>
</evidence>
<dbReference type="EMBL" id="JBJHZY010000001">
    <property type="protein sequence ID" value="MFL0267960.1"/>
    <property type="molecule type" value="Genomic_DNA"/>
</dbReference>
<gene>
    <name evidence="7" type="ORF">ACJDUH_07580</name>
</gene>
<keyword evidence="5" id="KW-0804">Transcription</keyword>
<name>A0ABW8TQG5_9CLOT</name>
<dbReference type="PANTHER" id="PTHR43133">
    <property type="entry name" value="RNA POLYMERASE ECF-TYPE SIGMA FACTO"/>
    <property type="match status" value="1"/>
</dbReference>
<dbReference type="InterPro" id="IPR013324">
    <property type="entry name" value="RNA_pol_sigma_r3/r4-like"/>
</dbReference>
<comment type="caution">
    <text evidence="7">The sequence shown here is derived from an EMBL/GenBank/DDBJ whole genome shotgun (WGS) entry which is preliminary data.</text>
</comment>
<evidence type="ECO:0000256" key="4">
    <source>
        <dbReference type="ARBA" id="ARBA00023125"/>
    </source>
</evidence>
<feature type="domain" description="RNA polymerase sigma-70 region 2" evidence="6">
    <location>
        <begin position="25"/>
        <end position="90"/>
    </location>
</feature>
<dbReference type="SUPFAM" id="SSF88946">
    <property type="entry name" value="Sigma2 domain of RNA polymerase sigma factors"/>
    <property type="match status" value="1"/>
</dbReference>
<evidence type="ECO:0000256" key="3">
    <source>
        <dbReference type="ARBA" id="ARBA00023082"/>
    </source>
</evidence>
<evidence type="ECO:0000259" key="6">
    <source>
        <dbReference type="Pfam" id="PF04542"/>
    </source>
</evidence>
<reference evidence="7 8" key="1">
    <citation type="submission" date="2024-11" db="EMBL/GenBank/DDBJ databases">
        <authorList>
            <person name="Heng Y.C."/>
            <person name="Lim A.C.H."/>
            <person name="Lee J.K.Y."/>
            <person name="Kittelmann S."/>
        </authorList>
    </citation>
    <scope>NUCLEOTIDE SEQUENCE [LARGE SCALE GENOMIC DNA]</scope>
    <source>
        <strain evidence="7 8">WILCCON 0202</strain>
    </source>
</reference>
<organism evidence="7 8">
    <name type="scientific">Candidatus Clostridium radicumherbarum</name>
    <dbReference type="NCBI Taxonomy" id="3381662"/>
    <lineage>
        <taxon>Bacteria</taxon>
        <taxon>Bacillati</taxon>
        <taxon>Bacillota</taxon>
        <taxon>Clostridia</taxon>
        <taxon>Eubacteriales</taxon>
        <taxon>Clostridiaceae</taxon>
        <taxon>Clostridium</taxon>
    </lineage>
</organism>
<evidence type="ECO:0000256" key="2">
    <source>
        <dbReference type="ARBA" id="ARBA00023015"/>
    </source>
</evidence>
<keyword evidence="4" id="KW-0238">DNA-binding</keyword>
<dbReference type="SUPFAM" id="SSF88659">
    <property type="entry name" value="Sigma3 and sigma4 domains of RNA polymerase sigma factors"/>
    <property type="match status" value="1"/>
</dbReference>
<dbReference type="InterPro" id="IPR039425">
    <property type="entry name" value="RNA_pol_sigma-70-like"/>
</dbReference>
<evidence type="ECO:0000256" key="5">
    <source>
        <dbReference type="ARBA" id="ARBA00023163"/>
    </source>
</evidence>
<protein>
    <submittedName>
        <fullName evidence="7">RNA polymerase sigma factor</fullName>
    </submittedName>
</protein>
<accession>A0ABW8TQG5</accession>
<keyword evidence="3" id="KW-0731">Sigma factor</keyword>
<evidence type="ECO:0000313" key="8">
    <source>
        <dbReference type="Proteomes" id="UP001623661"/>
    </source>
</evidence>
<dbReference type="InterPro" id="IPR014284">
    <property type="entry name" value="RNA_pol_sigma-70_dom"/>
</dbReference>
<dbReference type="RefSeq" id="WP_406764545.1">
    <property type="nucleotide sequence ID" value="NZ_JBJHZY010000001.1"/>
</dbReference>
<comment type="similarity">
    <text evidence="1">Belongs to the sigma-70 factor family. ECF subfamily.</text>
</comment>
<dbReference type="Proteomes" id="UP001623661">
    <property type="component" value="Unassembled WGS sequence"/>
</dbReference>
<dbReference type="InterPro" id="IPR013325">
    <property type="entry name" value="RNA_pol_sigma_r2"/>
</dbReference>
<keyword evidence="8" id="KW-1185">Reference proteome</keyword>
<dbReference type="PANTHER" id="PTHR43133:SF8">
    <property type="entry name" value="RNA POLYMERASE SIGMA FACTOR HI_1459-RELATED"/>
    <property type="match status" value="1"/>
</dbReference>
<dbReference type="Pfam" id="PF04542">
    <property type="entry name" value="Sigma70_r2"/>
    <property type="match status" value="1"/>
</dbReference>
<sequence length="181" mass="21211">MNAIEFEEIILKIADGDKNALKLIYEEFNYVVYNFALSILHNEQDASDVSQEVFIKIWNNACKFLPGRNYKAWIIEITKNQSIDCLRRKKNKIVTEELDKLSDVCLIENEAFDEQVINKIRLNQLLSSLTDMEREIIIMHVIGEITYMEISHILKISFGKVVWNYKKGIKILENQVNKLKL</sequence>
<evidence type="ECO:0000256" key="1">
    <source>
        <dbReference type="ARBA" id="ARBA00010641"/>
    </source>
</evidence>